<dbReference type="RefSeq" id="WP_155598624.1">
    <property type="nucleotide sequence ID" value="NZ_RCNR01000003.1"/>
</dbReference>
<sequence>MYKTKEIRWFFDNDNQHIKEWFKQRDLNFDCSEERRDLYLNTKSKSFNIKLRDNRIEIKQRESCPVGRTNLYTAFGYSEKWIKWSFSLQDAQAEYGILSDLENNEWVEVAKNRLTVNVINVNGKLEIRKTTEDIESGCQIEYSKVTVKNKISYTFGFEWFGKEKVFFDETFLSTILGDTKLTLNQSMGYAEFLKRKEL</sequence>
<comment type="caution">
    <text evidence="1">The sequence shown here is derived from an EMBL/GenBank/DDBJ whole genome shotgun (WGS) entry which is preliminary data.</text>
</comment>
<dbReference type="Proteomes" id="UP000540519">
    <property type="component" value="Unassembled WGS sequence"/>
</dbReference>
<protein>
    <recommendedName>
        <fullName evidence="3">CYTH domain-containing protein</fullName>
    </recommendedName>
</protein>
<dbReference type="AlphaFoldDB" id="A0A7X3D0M4"/>
<reference evidence="1 2" key="1">
    <citation type="journal article" date="2019" name="Mar. Drugs">
        <title>Comparative Genomics and CAZyme Genome Repertoires of Marine Zobellia amurskyensis KMM 3526(T) and Zobellia laminariae KMM 3676(T).</title>
        <authorList>
            <person name="Chernysheva N."/>
            <person name="Bystritskaya E."/>
            <person name="Stenkova A."/>
            <person name="Golovkin I."/>
            <person name="Nedashkovskaya O."/>
            <person name="Isaeva M."/>
        </authorList>
    </citation>
    <scope>NUCLEOTIDE SEQUENCE [LARGE SCALE GENOMIC DNA]</scope>
    <source>
        <strain evidence="1 2">KMM 3526</strain>
    </source>
</reference>
<dbReference type="EMBL" id="RCNR01000003">
    <property type="protein sequence ID" value="MUH34593.1"/>
    <property type="molecule type" value="Genomic_DNA"/>
</dbReference>
<dbReference type="OrthoDB" id="979802at2"/>
<name>A0A7X3D0M4_9FLAO</name>
<proteinExistence type="predicted"/>
<evidence type="ECO:0008006" key="3">
    <source>
        <dbReference type="Google" id="ProtNLM"/>
    </source>
</evidence>
<accession>A0A7X3D0M4</accession>
<keyword evidence="2" id="KW-1185">Reference proteome</keyword>
<evidence type="ECO:0000313" key="1">
    <source>
        <dbReference type="EMBL" id="MUH34593.1"/>
    </source>
</evidence>
<organism evidence="1 2">
    <name type="scientific">Zobellia amurskyensis</name>
    <dbReference type="NCBI Taxonomy" id="248905"/>
    <lineage>
        <taxon>Bacteria</taxon>
        <taxon>Pseudomonadati</taxon>
        <taxon>Bacteroidota</taxon>
        <taxon>Flavobacteriia</taxon>
        <taxon>Flavobacteriales</taxon>
        <taxon>Flavobacteriaceae</taxon>
        <taxon>Zobellia</taxon>
    </lineage>
</organism>
<evidence type="ECO:0000313" key="2">
    <source>
        <dbReference type="Proteomes" id="UP000540519"/>
    </source>
</evidence>
<gene>
    <name evidence="1" type="ORF">D9O36_01960</name>
</gene>